<feature type="domain" description="Transglutaminase-like" evidence="1">
    <location>
        <begin position="158"/>
        <end position="223"/>
    </location>
</feature>
<organism evidence="2 3">
    <name type="scientific">Sphingomonas lycopersici</name>
    <dbReference type="NCBI Taxonomy" id="2951807"/>
    <lineage>
        <taxon>Bacteria</taxon>
        <taxon>Pseudomonadati</taxon>
        <taxon>Pseudomonadota</taxon>
        <taxon>Alphaproteobacteria</taxon>
        <taxon>Sphingomonadales</taxon>
        <taxon>Sphingomonadaceae</taxon>
        <taxon>Sphingomonas</taxon>
    </lineage>
</organism>
<dbReference type="AlphaFoldDB" id="A0AA41ZAK9"/>
<sequence>MLLVVRHLTHMRYPAGAASVALRLKLFPQSFEGQRVIDWHVEVEGEEITRTTVDGYGERFAQWLSRGRHEELEIVARGRVETEDRAGVVKGMRRACPPAVFLRETPLTAADEMILALGDGLEPGDNALAGLHALSARVRDALPYRGGVTTSATAAAAALAGEGGVCQDHAHIFIAAARARNVPARYVAGYLLAGDEADQQFESHAWAEAYIDGLGWVGFDIANGMCPTDHYVRLGSGLDANDAAPVRGVVTGGGPGIVSADVRIARGEGDIEAIQQQQQQQ</sequence>
<dbReference type="SUPFAM" id="SSF54001">
    <property type="entry name" value="Cysteine proteinases"/>
    <property type="match status" value="1"/>
</dbReference>
<dbReference type="EMBL" id="JANFAV010000001">
    <property type="protein sequence ID" value="MCW6533349.1"/>
    <property type="molecule type" value="Genomic_DNA"/>
</dbReference>
<protein>
    <submittedName>
        <fullName evidence="2">Transglutaminase family protein</fullName>
    </submittedName>
</protein>
<evidence type="ECO:0000313" key="3">
    <source>
        <dbReference type="Proteomes" id="UP001165565"/>
    </source>
</evidence>
<dbReference type="InterPro" id="IPR002931">
    <property type="entry name" value="Transglutaminase-like"/>
</dbReference>
<dbReference type="Proteomes" id="UP001165565">
    <property type="component" value="Unassembled WGS sequence"/>
</dbReference>
<name>A0AA41ZAK9_9SPHN</name>
<dbReference type="Pfam" id="PF01841">
    <property type="entry name" value="Transglut_core"/>
    <property type="match status" value="1"/>
</dbReference>
<evidence type="ECO:0000259" key="1">
    <source>
        <dbReference type="SMART" id="SM00460"/>
    </source>
</evidence>
<dbReference type="PANTHER" id="PTHR33490:SF6">
    <property type="entry name" value="SLL1049 PROTEIN"/>
    <property type="match status" value="1"/>
</dbReference>
<comment type="caution">
    <text evidence="2">The sequence shown here is derived from an EMBL/GenBank/DDBJ whole genome shotgun (WGS) entry which is preliminary data.</text>
</comment>
<evidence type="ECO:0000313" key="2">
    <source>
        <dbReference type="EMBL" id="MCW6533349.1"/>
    </source>
</evidence>
<proteinExistence type="predicted"/>
<reference evidence="2" key="1">
    <citation type="submission" date="2022-06" db="EMBL/GenBank/DDBJ databases">
        <title>Sphingomonas sp. nov. isolated from rhizosphere soil of tomato.</title>
        <authorList>
            <person name="Dong H."/>
            <person name="Gao R."/>
        </authorList>
    </citation>
    <scope>NUCLEOTIDE SEQUENCE</scope>
    <source>
        <strain evidence="2">MMSM24</strain>
    </source>
</reference>
<dbReference type="InterPro" id="IPR013589">
    <property type="entry name" value="Bac_transglu_N"/>
</dbReference>
<dbReference type="Pfam" id="PF08379">
    <property type="entry name" value="Bact_transglu_N"/>
    <property type="match status" value="1"/>
</dbReference>
<accession>A0AA41ZAK9</accession>
<dbReference type="RefSeq" id="WP_265267383.1">
    <property type="nucleotide sequence ID" value="NZ_JANFAV010000001.1"/>
</dbReference>
<dbReference type="SMART" id="SM00460">
    <property type="entry name" value="TGc"/>
    <property type="match status" value="1"/>
</dbReference>
<keyword evidence="3" id="KW-1185">Reference proteome</keyword>
<dbReference type="PANTHER" id="PTHR33490">
    <property type="entry name" value="BLR5614 PROTEIN-RELATED"/>
    <property type="match status" value="1"/>
</dbReference>
<dbReference type="Gene3D" id="3.10.620.30">
    <property type="match status" value="1"/>
</dbReference>
<dbReference type="InterPro" id="IPR038765">
    <property type="entry name" value="Papain-like_cys_pep_sf"/>
</dbReference>
<gene>
    <name evidence="2" type="ORF">NEE01_00985</name>
</gene>